<proteinExistence type="predicted"/>
<evidence type="ECO:0000313" key="3">
    <source>
        <dbReference type="Proteomes" id="UP000030748"/>
    </source>
</evidence>
<sequence length="338" mass="38913">METREASPNHCLIKIESFYNSGNDKYETKEFWAGRHRWRLIIYPNGDNTVGEDRNCVSVYLVMADTSSYPANWEVNAVFSIFLFDQISANYLCSLVRMGNISKKIMSEPLNGYLVDDTCVFGAEVFIVKKEASIPYMSLKNFDVPYKRDWKIQNFSKLGNFWSSEEFNAGGHKWKIRLYSKGDGKEAESHVTIYLYYLGSESVQANYTICIKNQVSDQHMKRTSSDNSWGWGKFMEIATMNNPKKGFVVNDSCLVHIEISSVQVVPNAMSLGKKAFLNLANARNRANTWNLTLQQKVGMRTQESVPIWYRWLPSHSIRLRFRFIFVGRLLSNNGNTKV</sequence>
<dbReference type="PANTHER" id="PTHR46162">
    <property type="entry name" value="TRAF-LIKE FAMILY PROTEIN"/>
    <property type="match status" value="1"/>
</dbReference>
<dbReference type="EMBL" id="KI630370">
    <property type="protein sequence ID" value="EYU41025.1"/>
    <property type="molecule type" value="Genomic_DNA"/>
</dbReference>
<dbReference type="InterPro" id="IPR008974">
    <property type="entry name" value="TRAF-like"/>
</dbReference>
<gene>
    <name evidence="2" type="ORF">MIMGU_mgv1a023376mg</name>
</gene>
<dbReference type="Proteomes" id="UP000030748">
    <property type="component" value="Unassembled WGS sequence"/>
</dbReference>
<dbReference type="SUPFAM" id="SSF49599">
    <property type="entry name" value="TRAF domain-like"/>
    <property type="match status" value="2"/>
</dbReference>
<dbReference type="Pfam" id="PF22486">
    <property type="entry name" value="MATH_2"/>
    <property type="match status" value="2"/>
</dbReference>
<accession>A0A022RQ30</accession>
<feature type="domain" description="MATH" evidence="1">
    <location>
        <begin position="145"/>
        <end position="259"/>
    </location>
</feature>
<protein>
    <recommendedName>
        <fullName evidence="1">MATH domain-containing protein</fullName>
    </recommendedName>
</protein>
<dbReference type="PANTHER" id="PTHR46162:SF20">
    <property type="entry name" value="UBIQUITIN CARBOXYL-TERMINAL HYDROLASE 7-LIKE ISOFORM X1"/>
    <property type="match status" value="1"/>
</dbReference>
<name>A0A022RQ30_ERYGU</name>
<dbReference type="AlphaFoldDB" id="A0A022RQ30"/>
<evidence type="ECO:0000313" key="2">
    <source>
        <dbReference type="EMBL" id="EYU41025.1"/>
    </source>
</evidence>
<feature type="domain" description="MATH" evidence="1">
    <location>
        <begin position="8"/>
        <end position="125"/>
    </location>
</feature>
<dbReference type="InterPro" id="IPR002083">
    <property type="entry name" value="MATH/TRAF_dom"/>
</dbReference>
<keyword evidence="3" id="KW-1185">Reference proteome</keyword>
<dbReference type="SMART" id="SM00061">
    <property type="entry name" value="MATH"/>
    <property type="match status" value="1"/>
</dbReference>
<dbReference type="Gene3D" id="2.60.210.10">
    <property type="entry name" value="Apoptosis, Tumor Necrosis Factor Receptor Associated Protein 2, Chain A"/>
    <property type="match status" value="2"/>
</dbReference>
<evidence type="ECO:0000259" key="1">
    <source>
        <dbReference type="PROSITE" id="PS50144"/>
    </source>
</evidence>
<dbReference type="CDD" id="cd00121">
    <property type="entry name" value="MATH"/>
    <property type="match status" value="2"/>
</dbReference>
<reference evidence="2 3" key="1">
    <citation type="journal article" date="2013" name="Proc. Natl. Acad. Sci. U.S.A.">
        <title>Fine-scale variation in meiotic recombination in Mimulus inferred from population shotgun sequencing.</title>
        <authorList>
            <person name="Hellsten U."/>
            <person name="Wright K.M."/>
            <person name="Jenkins J."/>
            <person name="Shu S."/>
            <person name="Yuan Y."/>
            <person name="Wessler S.R."/>
            <person name="Schmutz J."/>
            <person name="Willis J.H."/>
            <person name="Rokhsar D.S."/>
        </authorList>
    </citation>
    <scope>NUCLEOTIDE SEQUENCE [LARGE SCALE GENOMIC DNA]</scope>
    <source>
        <strain evidence="3">cv. DUN x IM62</strain>
    </source>
</reference>
<dbReference type="PROSITE" id="PS50144">
    <property type="entry name" value="MATH"/>
    <property type="match status" value="2"/>
</dbReference>
<organism evidence="2 3">
    <name type="scientific">Erythranthe guttata</name>
    <name type="common">Yellow monkey flower</name>
    <name type="synonym">Mimulus guttatus</name>
    <dbReference type="NCBI Taxonomy" id="4155"/>
    <lineage>
        <taxon>Eukaryota</taxon>
        <taxon>Viridiplantae</taxon>
        <taxon>Streptophyta</taxon>
        <taxon>Embryophyta</taxon>
        <taxon>Tracheophyta</taxon>
        <taxon>Spermatophyta</taxon>
        <taxon>Magnoliopsida</taxon>
        <taxon>eudicotyledons</taxon>
        <taxon>Gunneridae</taxon>
        <taxon>Pentapetalae</taxon>
        <taxon>asterids</taxon>
        <taxon>lamiids</taxon>
        <taxon>Lamiales</taxon>
        <taxon>Phrymaceae</taxon>
        <taxon>Erythranthe</taxon>
    </lineage>
</organism>
<dbReference type="eggNOG" id="KOG1987">
    <property type="taxonomic scope" value="Eukaryota"/>
</dbReference>